<protein>
    <submittedName>
        <fullName evidence="2">Cupin domain-containing protein</fullName>
    </submittedName>
</protein>
<dbReference type="PANTHER" id="PTHR40943:SF1">
    <property type="entry name" value="CYTOPLASMIC PROTEIN"/>
    <property type="match status" value="1"/>
</dbReference>
<proteinExistence type="predicted"/>
<feature type="domain" description="(S)-ureidoglycine aminohydrolase cupin" evidence="1">
    <location>
        <begin position="50"/>
        <end position="122"/>
    </location>
</feature>
<sequence>MTDQKLPTQSAQPTIFAFSSIDGPMEHAGPDPDRIVSGTPVAKVRTLVESEDGRISAGMWTCTPGRWRVSYDEYEYCRILSGKGAVIDESGTQTEIGLGDEFIVPAGFVGEWLVTETMSKHFVVLIPGSGSMDIIGGI</sequence>
<evidence type="ECO:0000313" key="2">
    <source>
        <dbReference type="EMBL" id="MDO7837380.1"/>
    </source>
</evidence>
<dbReference type="PANTHER" id="PTHR40943">
    <property type="entry name" value="CYTOPLASMIC PROTEIN-RELATED"/>
    <property type="match status" value="1"/>
</dbReference>
<dbReference type="Gene3D" id="2.60.120.10">
    <property type="entry name" value="Jelly Rolls"/>
    <property type="match status" value="1"/>
</dbReference>
<name>A0ABT8ZS68_9SPHN</name>
<keyword evidence="3" id="KW-1185">Reference proteome</keyword>
<dbReference type="InterPro" id="IPR011051">
    <property type="entry name" value="RmlC_Cupin_sf"/>
</dbReference>
<dbReference type="CDD" id="cd02227">
    <property type="entry name" value="cupin_TM1112-like"/>
    <property type="match status" value="1"/>
</dbReference>
<evidence type="ECO:0000259" key="1">
    <source>
        <dbReference type="Pfam" id="PF05899"/>
    </source>
</evidence>
<accession>A0ABT8ZS68</accession>
<dbReference type="InterPro" id="IPR014710">
    <property type="entry name" value="RmlC-like_jellyroll"/>
</dbReference>
<dbReference type="Pfam" id="PF05899">
    <property type="entry name" value="Cupin_3"/>
    <property type="match status" value="1"/>
</dbReference>
<comment type="caution">
    <text evidence="2">The sequence shown here is derived from an EMBL/GenBank/DDBJ whole genome shotgun (WGS) entry which is preliminary data.</text>
</comment>
<reference evidence="2" key="1">
    <citation type="submission" date="2023-07" db="EMBL/GenBank/DDBJ databases">
        <title>Bacterial whole genome sequence for Sphingobium sp. HBC34.</title>
        <authorList>
            <person name="Le V."/>
            <person name="Ko S.-R."/>
            <person name="Ahn C.-Y."/>
            <person name="Oh H.-M."/>
        </authorList>
    </citation>
    <scope>NUCLEOTIDE SEQUENCE</scope>
    <source>
        <strain evidence="2">HBC34</strain>
    </source>
</reference>
<organism evidence="2 3">
    <name type="scientific">Sphingobium cyanobacteriorum</name>
    <dbReference type="NCBI Taxonomy" id="3063954"/>
    <lineage>
        <taxon>Bacteria</taxon>
        <taxon>Pseudomonadati</taxon>
        <taxon>Pseudomonadota</taxon>
        <taxon>Alphaproteobacteria</taxon>
        <taxon>Sphingomonadales</taxon>
        <taxon>Sphingomonadaceae</taxon>
        <taxon>Sphingobium</taxon>
    </lineage>
</organism>
<dbReference type="RefSeq" id="WP_304537678.1">
    <property type="nucleotide sequence ID" value="NZ_JAUQOM010000024.1"/>
</dbReference>
<dbReference type="EMBL" id="JAUQOM010000024">
    <property type="protein sequence ID" value="MDO7837380.1"/>
    <property type="molecule type" value="Genomic_DNA"/>
</dbReference>
<dbReference type="InterPro" id="IPR008579">
    <property type="entry name" value="UGlyAH_Cupin_dom"/>
</dbReference>
<evidence type="ECO:0000313" key="3">
    <source>
        <dbReference type="Proteomes" id="UP001176471"/>
    </source>
</evidence>
<dbReference type="SUPFAM" id="SSF51182">
    <property type="entry name" value="RmlC-like cupins"/>
    <property type="match status" value="1"/>
</dbReference>
<dbReference type="Proteomes" id="UP001176471">
    <property type="component" value="Unassembled WGS sequence"/>
</dbReference>
<gene>
    <name evidence="2" type="ORF">Q4610_20250</name>
</gene>